<protein>
    <submittedName>
        <fullName evidence="1">Putative transcriptional regulator</fullName>
    </submittedName>
</protein>
<dbReference type="Pfam" id="PF05930">
    <property type="entry name" value="Phage_AlpA"/>
    <property type="match status" value="1"/>
</dbReference>
<dbReference type="AlphaFoldDB" id="A0A0U1NPK0"/>
<accession>A0A0U1NPK0</accession>
<dbReference type="PANTHER" id="PTHR36154:SF1">
    <property type="entry name" value="DNA-BINDING TRANSCRIPTIONAL ACTIVATOR ALPA"/>
    <property type="match status" value="1"/>
</dbReference>
<dbReference type="RefSeq" id="WP_074842080.1">
    <property type="nucleotide sequence ID" value="NZ_CVPC01000027.1"/>
</dbReference>
<evidence type="ECO:0000313" key="1">
    <source>
        <dbReference type="EMBL" id="CRK76626.1"/>
    </source>
</evidence>
<reference evidence="1 2" key="1">
    <citation type="submission" date="2015-04" db="EMBL/GenBank/DDBJ databases">
        <authorList>
            <person name="Syromyatnikov M.Y."/>
            <person name="Popov V.N."/>
        </authorList>
    </citation>
    <scope>NUCLEOTIDE SEQUENCE [LARGE SCALE GENOMIC DNA]</scope>
    <source>
        <strain evidence="1 2">CECT 5292</strain>
    </source>
</reference>
<dbReference type="Proteomes" id="UP000048949">
    <property type="component" value="Unassembled WGS sequence"/>
</dbReference>
<dbReference type="InterPro" id="IPR052931">
    <property type="entry name" value="Prophage_regulatory_activator"/>
</dbReference>
<dbReference type="PANTHER" id="PTHR36154">
    <property type="entry name" value="DNA-BINDING TRANSCRIPTIONAL ACTIVATOR ALPA"/>
    <property type="match status" value="1"/>
</dbReference>
<evidence type="ECO:0000313" key="2">
    <source>
        <dbReference type="Proteomes" id="UP000048949"/>
    </source>
</evidence>
<dbReference type="STRING" id="282199.GCA_001049735_02690"/>
<keyword evidence="2" id="KW-1185">Reference proteome</keyword>
<dbReference type="InterPro" id="IPR010260">
    <property type="entry name" value="AlpA"/>
</dbReference>
<sequence length="66" mass="7418">MTHRVIRRPEVEILTGIPRSTLYAKIAAGEFPAPIKIGQRSVGWREAEINDWLSNCQRSTQKLGGL</sequence>
<dbReference type="Gene3D" id="1.10.238.160">
    <property type="match status" value="1"/>
</dbReference>
<proteinExistence type="predicted"/>
<dbReference type="EMBL" id="CVQV01000027">
    <property type="protein sequence ID" value="CRK76626.1"/>
    <property type="molecule type" value="Genomic_DNA"/>
</dbReference>
<organism evidence="1 2">
    <name type="scientific">Nereida ignava</name>
    <dbReference type="NCBI Taxonomy" id="282199"/>
    <lineage>
        <taxon>Bacteria</taxon>
        <taxon>Pseudomonadati</taxon>
        <taxon>Pseudomonadota</taxon>
        <taxon>Alphaproteobacteria</taxon>
        <taxon>Rhodobacterales</taxon>
        <taxon>Roseobacteraceae</taxon>
        <taxon>Nereida</taxon>
    </lineage>
</organism>
<name>A0A0U1NPK0_9RHOB</name>
<gene>
    <name evidence="1" type="ORF">NIG5292_02691</name>
</gene>
<dbReference type="OrthoDB" id="9801242at2"/>